<gene>
    <name evidence="4" type="ORF">HUG20_14655</name>
</gene>
<feature type="domain" description="HTH tetR-type" evidence="3">
    <location>
        <begin position="10"/>
        <end position="70"/>
    </location>
</feature>
<dbReference type="Gene3D" id="1.10.357.10">
    <property type="entry name" value="Tetracycline Repressor, domain 2"/>
    <property type="match status" value="1"/>
</dbReference>
<dbReference type="InterPro" id="IPR001647">
    <property type="entry name" value="HTH_TetR"/>
</dbReference>
<dbReference type="PANTHER" id="PTHR30055">
    <property type="entry name" value="HTH-TYPE TRANSCRIPTIONAL REGULATOR RUTR"/>
    <property type="match status" value="1"/>
</dbReference>
<dbReference type="Gene3D" id="1.10.10.60">
    <property type="entry name" value="Homeodomain-like"/>
    <property type="match status" value="1"/>
</dbReference>
<dbReference type="InterPro" id="IPR050109">
    <property type="entry name" value="HTH-type_TetR-like_transc_reg"/>
</dbReference>
<dbReference type="GO" id="GO:0000976">
    <property type="term" value="F:transcription cis-regulatory region binding"/>
    <property type="evidence" value="ECO:0007669"/>
    <property type="project" value="TreeGrafter"/>
</dbReference>
<organism evidence="4 5">
    <name type="scientific">Salicibibacter cibi</name>
    <dbReference type="NCBI Taxonomy" id="2743001"/>
    <lineage>
        <taxon>Bacteria</taxon>
        <taxon>Bacillati</taxon>
        <taxon>Bacillota</taxon>
        <taxon>Bacilli</taxon>
        <taxon>Bacillales</taxon>
        <taxon>Bacillaceae</taxon>
        <taxon>Salicibibacter</taxon>
    </lineage>
</organism>
<evidence type="ECO:0000256" key="2">
    <source>
        <dbReference type="PROSITE-ProRule" id="PRU00335"/>
    </source>
</evidence>
<dbReference type="InterPro" id="IPR009057">
    <property type="entry name" value="Homeodomain-like_sf"/>
</dbReference>
<accession>A0A7T6ZCL7</accession>
<dbReference type="SUPFAM" id="SSF46689">
    <property type="entry name" value="Homeodomain-like"/>
    <property type="match status" value="1"/>
</dbReference>
<dbReference type="KEGG" id="scib:HUG20_14655"/>
<protein>
    <submittedName>
        <fullName evidence="4">TetR/AcrR family transcriptional regulator</fullName>
    </submittedName>
</protein>
<evidence type="ECO:0000313" key="5">
    <source>
        <dbReference type="Proteomes" id="UP000595349"/>
    </source>
</evidence>
<dbReference type="RefSeq" id="WP_200085433.1">
    <property type="nucleotide sequence ID" value="NZ_CP054706.1"/>
</dbReference>
<dbReference type="AlphaFoldDB" id="A0A7T6ZCL7"/>
<keyword evidence="1 2" id="KW-0238">DNA-binding</keyword>
<dbReference type="PRINTS" id="PR00455">
    <property type="entry name" value="HTHTETR"/>
</dbReference>
<evidence type="ECO:0000313" key="4">
    <source>
        <dbReference type="EMBL" id="QQK81013.1"/>
    </source>
</evidence>
<dbReference type="GO" id="GO:0003700">
    <property type="term" value="F:DNA-binding transcription factor activity"/>
    <property type="evidence" value="ECO:0007669"/>
    <property type="project" value="TreeGrafter"/>
</dbReference>
<feature type="DNA-binding region" description="H-T-H motif" evidence="2">
    <location>
        <begin position="33"/>
        <end position="52"/>
    </location>
</feature>
<dbReference type="Proteomes" id="UP000595349">
    <property type="component" value="Chromosome"/>
</dbReference>
<dbReference type="SUPFAM" id="SSF48498">
    <property type="entry name" value="Tetracyclin repressor-like, C-terminal domain"/>
    <property type="match status" value="1"/>
</dbReference>
<reference evidence="4 5" key="1">
    <citation type="submission" date="2020-06" db="EMBL/GenBank/DDBJ databases">
        <title>Genomic analysis of Salicibibacter sp. NKC21-4.</title>
        <authorList>
            <person name="Oh Y.J."/>
        </authorList>
    </citation>
    <scope>NUCLEOTIDE SEQUENCE [LARGE SCALE GENOMIC DNA]</scope>
    <source>
        <strain evidence="4 5">NKC21-4</strain>
    </source>
</reference>
<sequence length="190" mass="22053">MSARKAVNTELTRDIILDAAKDLFAAKGYQHVSMRQIAKELSYSHGSIYYHFKNKAELFYALVEVYFVMLDEKIEAAVAGQKSNIGKLRHICLGFIEFGLTHQSHYEIMFLIKDEEVRQFINESPMKTYQNFAHHVAKYSERQMAVSEIWSIFLALHGFVTHYLRHITTFSDVKNLAETHVDLLLSFTKK</sequence>
<evidence type="ECO:0000259" key="3">
    <source>
        <dbReference type="PROSITE" id="PS50977"/>
    </source>
</evidence>
<dbReference type="InterPro" id="IPR036271">
    <property type="entry name" value="Tet_transcr_reg_TetR-rel_C_sf"/>
</dbReference>
<proteinExistence type="predicted"/>
<dbReference type="PROSITE" id="PS50977">
    <property type="entry name" value="HTH_TETR_2"/>
    <property type="match status" value="1"/>
</dbReference>
<dbReference type="Pfam" id="PF00440">
    <property type="entry name" value="TetR_N"/>
    <property type="match status" value="1"/>
</dbReference>
<dbReference type="EMBL" id="CP054706">
    <property type="protein sequence ID" value="QQK81013.1"/>
    <property type="molecule type" value="Genomic_DNA"/>
</dbReference>
<name>A0A7T6ZCL7_9BACI</name>
<dbReference type="PANTHER" id="PTHR30055:SF212">
    <property type="entry name" value="TETR-FAMILY FAMILY TRANSCRIPTIONAL REGULATOR"/>
    <property type="match status" value="1"/>
</dbReference>
<keyword evidence="5" id="KW-1185">Reference proteome</keyword>
<evidence type="ECO:0000256" key="1">
    <source>
        <dbReference type="ARBA" id="ARBA00023125"/>
    </source>
</evidence>